<gene>
    <name evidence="1" type="ORF">SAMN05444362_101297</name>
</gene>
<proteinExistence type="predicted"/>
<accession>A0A1M4TD08</accession>
<reference evidence="2" key="1">
    <citation type="submission" date="2016-11" db="EMBL/GenBank/DDBJ databases">
        <authorList>
            <person name="Varghese N."/>
            <person name="Submissions S."/>
        </authorList>
    </citation>
    <scope>NUCLEOTIDE SEQUENCE [LARGE SCALE GENOMIC DNA]</scope>
    <source>
        <strain evidence="2">DSM 27370</strain>
    </source>
</reference>
<dbReference type="EMBL" id="FQUC01000001">
    <property type="protein sequence ID" value="SHE42255.1"/>
    <property type="molecule type" value="Genomic_DNA"/>
</dbReference>
<sequence>MRIYLIAIILVMSGIVNAQSLTSEDWVKIADDKLKNNDISGAIFGYEIATKMDTLNSEAYRKWGSLLAHVGTFESNDEKFTDGIEKFRTAVRLNPSKASNYYEWGNALLKEGRYKDDLDAYKQEILQKFNTAEALSDQVGAYCLASFYSIMKDKKNSLKWLDTTLSKDYTVKDKRINRRLLEHDPNLVNVRQDNKFEKLLDTYFPSPQ</sequence>
<dbReference type="Proteomes" id="UP000184480">
    <property type="component" value="Unassembled WGS sequence"/>
</dbReference>
<dbReference type="OrthoDB" id="712930at2"/>
<dbReference type="SUPFAM" id="SSF48452">
    <property type="entry name" value="TPR-like"/>
    <property type="match status" value="1"/>
</dbReference>
<evidence type="ECO:0000313" key="2">
    <source>
        <dbReference type="Proteomes" id="UP000184480"/>
    </source>
</evidence>
<keyword evidence="2" id="KW-1185">Reference proteome</keyword>
<evidence type="ECO:0000313" key="1">
    <source>
        <dbReference type="EMBL" id="SHE42255.1"/>
    </source>
</evidence>
<dbReference type="InterPro" id="IPR011990">
    <property type="entry name" value="TPR-like_helical_dom_sf"/>
</dbReference>
<organism evidence="1 2">
    <name type="scientific">Dysgonomonas macrotermitis</name>
    <dbReference type="NCBI Taxonomy" id="1346286"/>
    <lineage>
        <taxon>Bacteria</taxon>
        <taxon>Pseudomonadati</taxon>
        <taxon>Bacteroidota</taxon>
        <taxon>Bacteroidia</taxon>
        <taxon>Bacteroidales</taxon>
        <taxon>Dysgonomonadaceae</taxon>
        <taxon>Dysgonomonas</taxon>
    </lineage>
</organism>
<name>A0A1M4TD08_9BACT</name>
<dbReference type="Pfam" id="PF06552">
    <property type="entry name" value="TOM20_plant"/>
    <property type="match status" value="1"/>
</dbReference>
<dbReference type="Gene3D" id="1.25.40.10">
    <property type="entry name" value="Tetratricopeptide repeat domain"/>
    <property type="match status" value="1"/>
</dbReference>
<protein>
    <submittedName>
        <fullName evidence="1">Import receptor subunit TOM20</fullName>
    </submittedName>
</protein>
<keyword evidence="1" id="KW-0675">Receptor</keyword>
<dbReference type="STRING" id="1346286.SAMN05444362_101297"/>
<dbReference type="RefSeq" id="WP_062175393.1">
    <property type="nucleotide sequence ID" value="NZ_BBXL01000001.1"/>
</dbReference>
<dbReference type="AlphaFoldDB" id="A0A1M4TD08"/>